<dbReference type="RefSeq" id="WP_116670195.1">
    <property type="nucleotide sequence ID" value="NZ_MZGU01000006.1"/>
</dbReference>
<evidence type="ECO:0000259" key="2">
    <source>
        <dbReference type="Pfam" id="PF13240"/>
    </source>
</evidence>
<dbReference type="EMBL" id="MZGU01000006">
    <property type="protein sequence ID" value="PWB85104.1"/>
    <property type="molecule type" value="Genomic_DNA"/>
</dbReference>
<proteinExistence type="predicted"/>
<keyword evidence="4" id="KW-1185">Reference proteome</keyword>
<evidence type="ECO:0000313" key="3">
    <source>
        <dbReference type="EMBL" id="PWB85104.1"/>
    </source>
</evidence>
<dbReference type="InterPro" id="IPR026870">
    <property type="entry name" value="Zinc_ribbon_dom"/>
</dbReference>
<evidence type="ECO:0000256" key="1">
    <source>
        <dbReference type="SAM" id="Phobius"/>
    </source>
</evidence>
<feature type="transmembrane region" description="Helical" evidence="1">
    <location>
        <begin position="174"/>
        <end position="199"/>
    </location>
</feature>
<protein>
    <recommendedName>
        <fullName evidence="2">Zinc-ribbon domain-containing protein</fullName>
    </recommendedName>
</protein>
<dbReference type="AlphaFoldDB" id="A0A2U1S6E2"/>
<feature type="transmembrane region" description="Helical" evidence="1">
    <location>
        <begin position="75"/>
        <end position="96"/>
    </location>
</feature>
<evidence type="ECO:0000313" key="4">
    <source>
        <dbReference type="Proteomes" id="UP000245577"/>
    </source>
</evidence>
<organism evidence="3 4">
    <name type="scientific">Methanobrevibacter woesei</name>
    <dbReference type="NCBI Taxonomy" id="190976"/>
    <lineage>
        <taxon>Archaea</taxon>
        <taxon>Methanobacteriati</taxon>
        <taxon>Methanobacteriota</taxon>
        <taxon>Methanomada group</taxon>
        <taxon>Methanobacteria</taxon>
        <taxon>Methanobacteriales</taxon>
        <taxon>Methanobacteriaceae</taxon>
        <taxon>Methanobrevibacter</taxon>
    </lineage>
</organism>
<sequence length="203" mass="21521">MKIICPNCGNEVNDENKFCDICGYKLGKSNFEGFIQASDNNLSLTSIIFSLLTAGIIFFIFSFICFIAADSDMSIILYTISAFASAFIGGLILGYLCGNWNKSKGNLIITIGGFISCLLLGSGAMFGIGIKSIQAVNSQVEAINSNLNSAGFNSLNTSAGSYASSSIESSSSNLLIEIILVLVLIIALYSVGTYIGAYLKNNE</sequence>
<dbReference type="Pfam" id="PF13240">
    <property type="entry name" value="Zn_Ribbon_1"/>
    <property type="match status" value="1"/>
</dbReference>
<dbReference type="Proteomes" id="UP000245577">
    <property type="component" value="Unassembled WGS sequence"/>
</dbReference>
<name>A0A2U1S6E2_9EURY</name>
<keyword evidence="1" id="KW-1133">Transmembrane helix</keyword>
<feature type="domain" description="Zinc-ribbon" evidence="2">
    <location>
        <begin position="5"/>
        <end position="26"/>
    </location>
</feature>
<keyword evidence="1" id="KW-0812">Transmembrane</keyword>
<reference evidence="3 4" key="1">
    <citation type="submission" date="2017-03" db="EMBL/GenBank/DDBJ databases">
        <title>Genome sequence of Methanobrevibacter wosei.</title>
        <authorList>
            <person name="Poehlein A."/>
            <person name="Seedorf H."/>
            <person name="Daniel R."/>
        </authorList>
    </citation>
    <scope>NUCLEOTIDE SEQUENCE [LARGE SCALE GENOMIC DNA]</scope>
    <source>
        <strain evidence="3 4">DSM 11979</strain>
    </source>
</reference>
<comment type="caution">
    <text evidence="3">The sequence shown here is derived from an EMBL/GenBank/DDBJ whole genome shotgun (WGS) entry which is preliminary data.</text>
</comment>
<feature type="transmembrane region" description="Helical" evidence="1">
    <location>
        <begin position="108"/>
        <end position="130"/>
    </location>
</feature>
<gene>
    <name evidence="3" type="ORF">MBBWO_14180</name>
</gene>
<feature type="transmembrane region" description="Helical" evidence="1">
    <location>
        <begin position="47"/>
        <end position="69"/>
    </location>
</feature>
<accession>A0A2U1S6E2</accession>
<keyword evidence="1" id="KW-0472">Membrane</keyword>